<proteinExistence type="inferred from homology"/>
<comment type="pathway">
    <text evidence="1">Glycerolipid metabolism; triacylglycerol biosynthesis.</text>
</comment>
<evidence type="ECO:0000256" key="4">
    <source>
        <dbReference type="ARBA" id="ARBA00013244"/>
    </source>
</evidence>
<dbReference type="EC" id="2.3.1.20" evidence="4"/>
<dbReference type="UniPathway" id="UPA00282"/>
<evidence type="ECO:0000256" key="1">
    <source>
        <dbReference type="ARBA" id="ARBA00004771"/>
    </source>
</evidence>
<evidence type="ECO:0000256" key="9">
    <source>
        <dbReference type="ARBA" id="ARBA00023315"/>
    </source>
</evidence>
<keyword evidence="9 12" id="KW-0012">Acyltransferase</keyword>
<feature type="region of interest" description="Disordered" evidence="11">
    <location>
        <begin position="481"/>
        <end position="510"/>
    </location>
</feature>
<feature type="compositionally biased region" description="Basic and acidic residues" evidence="11">
    <location>
        <begin position="500"/>
        <end position="510"/>
    </location>
</feature>
<dbReference type="GO" id="GO:0019432">
    <property type="term" value="P:triglyceride biosynthetic process"/>
    <property type="evidence" value="ECO:0007669"/>
    <property type="project" value="UniProtKB-UniPathway"/>
</dbReference>
<evidence type="ECO:0000256" key="11">
    <source>
        <dbReference type="SAM" id="MobiDB-lite"/>
    </source>
</evidence>
<gene>
    <name evidence="12" type="ORF">MPRM_15940</name>
</gene>
<evidence type="ECO:0000256" key="8">
    <source>
        <dbReference type="ARBA" id="ARBA00023098"/>
    </source>
</evidence>
<dbReference type="PANTHER" id="PTHR31650:SF1">
    <property type="entry name" value="WAX ESTER SYNTHASE_DIACYLGLYCEROL ACYLTRANSFERASE 4-RELATED"/>
    <property type="match status" value="1"/>
</dbReference>
<keyword evidence="5" id="KW-0444">Lipid biosynthesis</keyword>
<keyword evidence="8" id="KW-0443">Lipid metabolism</keyword>
<comment type="catalytic activity">
    <reaction evidence="10">
        <text>an acyl-CoA + a 1,2-diacyl-sn-glycerol = a triacyl-sn-glycerol + CoA</text>
        <dbReference type="Rhea" id="RHEA:10868"/>
        <dbReference type="ChEBI" id="CHEBI:17815"/>
        <dbReference type="ChEBI" id="CHEBI:57287"/>
        <dbReference type="ChEBI" id="CHEBI:58342"/>
        <dbReference type="ChEBI" id="CHEBI:64615"/>
        <dbReference type="EC" id="2.3.1.20"/>
    </reaction>
</comment>
<evidence type="ECO:0000256" key="7">
    <source>
        <dbReference type="ARBA" id="ARBA00022798"/>
    </source>
</evidence>
<dbReference type="PANTHER" id="PTHR31650">
    <property type="entry name" value="O-ACYLTRANSFERASE (WSD1-LIKE) FAMILY PROTEIN"/>
    <property type="match status" value="1"/>
</dbReference>
<evidence type="ECO:0000256" key="5">
    <source>
        <dbReference type="ARBA" id="ARBA00022516"/>
    </source>
</evidence>
<name>A0A7I7YTI9_9MYCO</name>
<keyword evidence="7" id="KW-0319">Glycerol metabolism</keyword>
<dbReference type="Pfam" id="PF03007">
    <property type="entry name" value="WS_DGAT_cat"/>
    <property type="match status" value="1"/>
</dbReference>
<dbReference type="Pfam" id="PF06974">
    <property type="entry name" value="WS_DGAT_C"/>
    <property type="match status" value="1"/>
</dbReference>
<dbReference type="InterPro" id="IPR009721">
    <property type="entry name" value="O-acyltransferase_WSD1_C"/>
</dbReference>
<reference evidence="12 13" key="1">
    <citation type="journal article" date="2019" name="Emerg. Microbes Infect.">
        <title>Comprehensive subspecies identification of 175 nontuberculous mycobacteria species based on 7547 genomic profiles.</title>
        <authorList>
            <person name="Matsumoto Y."/>
            <person name="Kinjo T."/>
            <person name="Motooka D."/>
            <person name="Nabeya D."/>
            <person name="Jung N."/>
            <person name="Uechi K."/>
            <person name="Horii T."/>
            <person name="Iida T."/>
            <person name="Fujita J."/>
            <person name="Nakamura S."/>
        </authorList>
    </citation>
    <scope>NUCLEOTIDE SEQUENCE [LARGE SCALE GENOMIC DNA]</scope>
    <source>
        <strain evidence="12 13">JCM 14742</strain>
    </source>
</reference>
<protein>
    <recommendedName>
        <fullName evidence="4">diacylglycerol O-acyltransferase</fullName>
        <ecNumber evidence="4">2.3.1.20</ecNumber>
    </recommendedName>
</protein>
<dbReference type="GO" id="GO:0005886">
    <property type="term" value="C:plasma membrane"/>
    <property type="evidence" value="ECO:0007669"/>
    <property type="project" value="TreeGrafter"/>
</dbReference>
<dbReference type="GO" id="GO:0071731">
    <property type="term" value="P:response to nitric oxide"/>
    <property type="evidence" value="ECO:0007669"/>
    <property type="project" value="TreeGrafter"/>
</dbReference>
<dbReference type="EMBL" id="AP022614">
    <property type="protein sequence ID" value="BBZ44313.1"/>
    <property type="molecule type" value="Genomic_DNA"/>
</dbReference>
<dbReference type="OrthoDB" id="4751343at2"/>
<comment type="similarity">
    <text evidence="3">Belongs to the long-chain O-acyltransferase family.</text>
</comment>
<accession>A0A7I7YTI9</accession>
<dbReference type="InterPro" id="IPR004255">
    <property type="entry name" value="O-acyltransferase_WSD1_N"/>
</dbReference>
<keyword evidence="6 12" id="KW-0808">Transferase</keyword>
<evidence type="ECO:0000313" key="13">
    <source>
        <dbReference type="Proteomes" id="UP000467105"/>
    </source>
</evidence>
<dbReference type="GO" id="GO:0006071">
    <property type="term" value="P:glycerol metabolic process"/>
    <property type="evidence" value="ECO:0007669"/>
    <property type="project" value="UniProtKB-KW"/>
</dbReference>
<dbReference type="InterPro" id="IPR045034">
    <property type="entry name" value="O-acyltransferase_WSD1-like"/>
</dbReference>
<comment type="pathway">
    <text evidence="2">Lipid metabolism.</text>
</comment>
<dbReference type="AlphaFoldDB" id="A0A7I7YTI9"/>
<organism evidence="12 13">
    <name type="scientific">Mycobacterium parmense</name>
    <dbReference type="NCBI Taxonomy" id="185642"/>
    <lineage>
        <taxon>Bacteria</taxon>
        <taxon>Bacillati</taxon>
        <taxon>Actinomycetota</taxon>
        <taxon>Actinomycetes</taxon>
        <taxon>Mycobacteriales</taxon>
        <taxon>Mycobacteriaceae</taxon>
        <taxon>Mycobacterium</taxon>
        <taxon>Mycobacterium simiae complex</taxon>
    </lineage>
</organism>
<evidence type="ECO:0000313" key="12">
    <source>
        <dbReference type="EMBL" id="BBZ44313.1"/>
    </source>
</evidence>
<evidence type="ECO:0000256" key="10">
    <source>
        <dbReference type="ARBA" id="ARBA00048109"/>
    </source>
</evidence>
<dbReference type="GO" id="GO:0051701">
    <property type="term" value="P:biological process involved in interaction with host"/>
    <property type="evidence" value="ECO:0007669"/>
    <property type="project" value="TreeGrafter"/>
</dbReference>
<dbReference type="GO" id="GO:0004144">
    <property type="term" value="F:diacylglycerol O-acyltransferase activity"/>
    <property type="evidence" value="ECO:0007669"/>
    <property type="project" value="UniProtKB-EC"/>
</dbReference>
<evidence type="ECO:0000256" key="2">
    <source>
        <dbReference type="ARBA" id="ARBA00005189"/>
    </source>
</evidence>
<evidence type="ECO:0000256" key="3">
    <source>
        <dbReference type="ARBA" id="ARBA00009587"/>
    </source>
</evidence>
<sequence>MVTRLSGIDALSLHTQSSTVPAHTVSLVIIEASDQLSHERLRRLLAGSLPRLARFRSRLVTKPFGVGQPLWAEIEDYDPDPQIHCATVRAPGGRRELADLVATLSTGRPHRYNQLWEAWSINGLAGGRWALAVKMSPALNDGAAGMASMWPRLLTTAPHADASSNLPTEPSLGCAPSVGEVVTGVMAEIAENYVTGVWLIAETMSNVLRAMSVRLSGTAGRDSMTPAVSPTSGPVPHTVFNAPLTGRRAVAFSSIRLADVKAVSDAFGGSIPNVVLAACTLSLRAWLKQHDKVPSDPLLMRMPFELPATDPPAAGKSLTVGRLRIPVHLDDPVQVLANLHTATERLNAIRSGASEKGYPSVDLATVASLVPPSLARIGMQLYTRSGLRHRLEPICHGRVSYIAGEAAPAYCAGAKVVGMHTVAPLAAESGLNIALTSRGDALDVSVCACPDNVPAVDDLATGIARSLDILMAAAQESPRGQGRSVVSELMSHPANRARGRGYDRSKDRLK</sequence>
<dbReference type="Proteomes" id="UP000467105">
    <property type="component" value="Chromosome"/>
</dbReference>
<keyword evidence="13" id="KW-1185">Reference proteome</keyword>
<dbReference type="GO" id="GO:0001666">
    <property type="term" value="P:response to hypoxia"/>
    <property type="evidence" value="ECO:0007669"/>
    <property type="project" value="TreeGrafter"/>
</dbReference>
<evidence type="ECO:0000256" key="6">
    <source>
        <dbReference type="ARBA" id="ARBA00022679"/>
    </source>
</evidence>